<comment type="caution">
    <text evidence="1">The sequence shown here is derived from an EMBL/GenBank/DDBJ whole genome shotgun (WGS) entry which is preliminary data.</text>
</comment>
<evidence type="ECO:0000313" key="1">
    <source>
        <dbReference type="EMBL" id="PPE70936.1"/>
    </source>
</evidence>
<dbReference type="RefSeq" id="WP_146079516.1">
    <property type="nucleotide sequence ID" value="NZ_CP064338.1"/>
</dbReference>
<sequence length="95" mass="11014">MTTSSLPLADRVLIPDTLLSAKTNADLELWEATWTPTSAASLLQELQARNDLYVERFVRRNVSKAKFREWQKENPRTFTTAREQQHLKTAPMRPE</sequence>
<dbReference type="EMBL" id="PSNY01000004">
    <property type="protein sequence ID" value="PPE70936.1"/>
    <property type="molecule type" value="Genomic_DNA"/>
</dbReference>
<name>A0A2S5T7K0_9BURK</name>
<proteinExistence type="predicted"/>
<dbReference type="AlphaFoldDB" id="A0A2S5T7K0"/>
<accession>A0A2S5T7K0</accession>
<gene>
    <name evidence="1" type="ORF">C1702_05235</name>
</gene>
<dbReference type="Proteomes" id="UP000239406">
    <property type="component" value="Unassembled WGS sequence"/>
</dbReference>
<reference evidence="1 2" key="1">
    <citation type="submission" date="2018-02" db="EMBL/GenBank/DDBJ databases">
        <title>Reclassifiation of [Polyangium] brachysporum DSM 7029 as Guopingzhaonella breviflexa gen. nov., sp. nov., a member of the family Comamonadaceae.</title>
        <authorList>
            <person name="Tang B."/>
        </authorList>
    </citation>
    <scope>NUCLEOTIDE SEQUENCE [LARGE SCALE GENOMIC DNA]</scope>
    <source>
        <strain evidence="1 2">DSM 15344</strain>
    </source>
</reference>
<protein>
    <submittedName>
        <fullName evidence="1">Uncharacterized protein</fullName>
    </submittedName>
</protein>
<evidence type="ECO:0000313" key="2">
    <source>
        <dbReference type="Proteomes" id="UP000239406"/>
    </source>
</evidence>
<keyword evidence="2" id="KW-1185">Reference proteome</keyword>
<organism evidence="1 2">
    <name type="scientific">Caldimonas thermodepolymerans</name>
    <dbReference type="NCBI Taxonomy" id="215580"/>
    <lineage>
        <taxon>Bacteria</taxon>
        <taxon>Pseudomonadati</taxon>
        <taxon>Pseudomonadota</taxon>
        <taxon>Betaproteobacteria</taxon>
        <taxon>Burkholderiales</taxon>
        <taxon>Sphaerotilaceae</taxon>
        <taxon>Caldimonas</taxon>
    </lineage>
</organism>